<dbReference type="RefSeq" id="YP_010763868.1">
    <property type="nucleotide sequence ID" value="NC_073613.1"/>
</dbReference>
<proteinExistence type="predicted"/>
<name>A0A3G8F5F0_9CAUD</name>
<evidence type="ECO:0000313" key="2">
    <source>
        <dbReference type="Proteomes" id="UP000269263"/>
    </source>
</evidence>
<evidence type="ECO:0000313" key="1">
    <source>
        <dbReference type="EMBL" id="AZF89761.1"/>
    </source>
</evidence>
<organism evidence="1 2">
    <name type="scientific">Pseudomonas phage vB_PaeM_LCK69</name>
    <dbReference type="NCBI Taxonomy" id="2488595"/>
    <lineage>
        <taxon>Viruses</taxon>
        <taxon>Duplodnaviria</taxon>
        <taxon>Heunggongvirae</taxon>
        <taxon>Uroviricota</taxon>
        <taxon>Caudoviricetes</taxon>
        <taxon>Vandenendeviridae</taxon>
        <taxon>Skurskavirinae</taxon>
        <taxon>Pakpunavirus</taxon>
        <taxon>Pakpunavirus LCK69</taxon>
    </lineage>
</organism>
<dbReference type="KEGG" id="vg:80100473"/>
<keyword evidence="2" id="KW-1185">Reference proteome</keyword>
<dbReference type="GeneID" id="80100473"/>
<protein>
    <submittedName>
        <fullName evidence="1">Uncharacterized protein</fullName>
    </submittedName>
</protein>
<reference evidence="1 2" key="1">
    <citation type="submission" date="2018-11" db="EMBL/GenBank/DDBJ databases">
        <authorList>
            <person name="Vergara K.E."/>
            <person name="Bautista C."/>
            <person name="Sizemore C."/>
            <person name="Tabula L."/>
            <person name="Kae H."/>
        </authorList>
    </citation>
    <scope>NUCLEOTIDE SEQUENCE [LARGE SCALE GENOMIC DNA]</scope>
</reference>
<dbReference type="EMBL" id="MK138526">
    <property type="protein sequence ID" value="AZF89761.1"/>
    <property type="molecule type" value="Genomic_DNA"/>
</dbReference>
<sequence>MESNHLYSVMSRVTAPASLNALAIWWSKEGIEPLAYGVRVTAG</sequence>
<dbReference type="Proteomes" id="UP000269263">
    <property type="component" value="Segment"/>
</dbReference>
<accession>A0A3G8F5F0</accession>